<proteinExistence type="predicted"/>
<accession>A0A5Q2FGU8</accession>
<evidence type="ECO:0000256" key="3">
    <source>
        <dbReference type="ARBA" id="ARBA00023002"/>
    </source>
</evidence>
<evidence type="ECO:0000313" key="4">
    <source>
        <dbReference type="EMBL" id="QGF23536.1"/>
    </source>
</evidence>
<keyword evidence="5" id="KW-1185">Reference proteome</keyword>
<evidence type="ECO:0000256" key="1">
    <source>
        <dbReference type="ARBA" id="ARBA00004953"/>
    </source>
</evidence>
<comment type="pathway">
    <text evidence="1">Cofactor biosynthesis; adenosylcobalamin biosynthesis.</text>
</comment>
<dbReference type="Proteomes" id="UP000386847">
    <property type="component" value="Chromosome"/>
</dbReference>
<dbReference type="NCBIfam" id="TIGR00715">
    <property type="entry name" value="precor6x_red"/>
    <property type="match status" value="1"/>
</dbReference>
<keyword evidence="3 4" id="KW-0560">Oxidoreductase</keyword>
<dbReference type="UniPathway" id="UPA00148"/>
<evidence type="ECO:0000313" key="5">
    <source>
        <dbReference type="Proteomes" id="UP000386847"/>
    </source>
</evidence>
<organism evidence="4 5">
    <name type="scientific">Raineyella fluvialis</name>
    <dbReference type="NCBI Taxonomy" id="2662261"/>
    <lineage>
        <taxon>Bacteria</taxon>
        <taxon>Bacillati</taxon>
        <taxon>Actinomycetota</taxon>
        <taxon>Actinomycetes</taxon>
        <taxon>Propionibacteriales</taxon>
        <taxon>Propionibacteriaceae</taxon>
        <taxon>Raineyella</taxon>
    </lineage>
</organism>
<gene>
    <name evidence="4" type="ORF">Rai3103_07515</name>
</gene>
<dbReference type="Pfam" id="PF02571">
    <property type="entry name" value="CbiJ"/>
    <property type="match status" value="1"/>
</dbReference>
<keyword evidence="2" id="KW-0169">Cobalamin biosynthesis</keyword>
<dbReference type="NCBIfam" id="NF005968">
    <property type="entry name" value="PRK08057.1-2"/>
    <property type="match status" value="1"/>
</dbReference>
<dbReference type="InterPro" id="IPR003723">
    <property type="entry name" value="Precorrin-6x_reduct"/>
</dbReference>
<dbReference type="EC" id="1.3.1.106" evidence="4"/>
<sequence>MTVLILGGTREARTLAIQLVDQGHSVISSLAGRVTTPALPAGEVRIGGFGGVDGLVAYEREHGITAVVDATHPFATQISANAAAAHATTGIPLLRLQRPGWEVRPDADTWHWVDSTAEAVQVAEELGARTFVTTGRKSLRSYAAWTDRYVLVRLVEPADWWVPDNWEVLIERGPYDRASETALMRGRRIDVLTTKNSGGSLTEAKLDAAADLGIPVVIVRRPPAPAGVPQVETPEDAAAWMLGQA</sequence>
<dbReference type="EMBL" id="CP045725">
    <property type="protein sequence ID" value="QGF23536.1"/>
    <property type="molecule type" value="Genomic_DNA"/>
</dbReference>
<dbReference type="RefSeq" id="WP_153572067.1">
    <property type="nucleotide sequence ID" value="NZ_CP045725.1"/>
</dbReference>
<dbReference type="GO" id="GO:0009236">
    <property type="term" value="P:cobalamin biosynthetic process"/>
    <property type="evidence" value="ECO:0007669"/>
    <property type="project" value="UniProtKB-UniPathway"/>
</dbReference>
<dbReference type="GO" id="GO:0016994">
    <property type="term" value="F:precorrin-6A reductase activity"/>
    <property type="evidence" value="ECO:0007669"/>
    <property type="project" value="InterPro"/>
</dbReference>
<dbReference type="PROSITE" id="PS51014">
    <property type="entry name" value="COBK_CBIJ"/>
    <property type="match status" value="1"/>
</dbReference>
<name>A0A5Q2FGU8_9ACTN</name>
<dbReference type="AlphaFoldDB" id="A0A5Q2FGU8"/>
<dbReference type="PANTHER" id="PTHR36925:SF1">
    <property type="entry name" value="COBALT-PRECORRIN-6A REDUCTASE"/>
    <property type="match status" value="1"/>
</dbReference>
<evidence type="ECO:0000256" key="2">
    <source>
        <dbReference type="ARBA" id="ARBA00022573"/>
    </source>
</evidence>
<dbReference type="PANTHER" id="PTHR36925">
    <property type="entry name" value="COBALT-PRECORRIN-6A REDUCTASE"/>
    <property type="match status" value="1"/>
</dbReference>
<protein>
    <submittedName>
        <fullName evidence="4">Cobalt-precorrin-6A reductase</fullName>
        <ecNumber evidence="4">1.3.1.106</ecNumber>
    </submittedName>
</protein>
<reference evidence="4 5" key="1">
    <citation type="submission" date="2019-10" db="EMBL/GenBank/DDBJ databases">
        <title>Genomic analysis of Raineyella sp. CBA3103.</title>
        <authorList>
            <person name="Roh S.W."/>
        </authorList>
    </citation>
    <scope>NUCLEOTIDE SEQUENCE [LARGE SCALE GENOMIC DNA]</scope>
    <source>
        <strain evidence="4 5">CBA3103</strain>
    </source>
</reference>
<dbReference type="KEGG" id="rain:Rai3103_07515"/>